<gene>
    <name evidence="1" type="ORF">MPLG2_1007</name>
</gene>
<protein>
    <recommendedName>
        <fullName evidence="3">SIR2-like domain-containing protein</fullName>
    </recommendedName>
</protein>
<name>A0A2N9JE62_9ACTN</name>
<reference evidence="1 2" key="1">
    <citation type="submission" date="2018-02" db="EMBL/GenBank/DDBJ databases">
        <authorList>
            <person name="Cohen D.B."/>
            <person name="Kent A.D."/>
        </authorList>
    </citation>
    <scope>NUCLEOTIDE SEQUENCE [LARGE SCALE GENOMIC DNA]</scope>
    <source>
        <strain evidence="1">1</strain>
    </source>
</reference>
<dbReference type="Proteomes" id="UP000238164">
    <property type="component" value="Chromosome 1"/>
</dbReference>
<proteinExistence type="predicted"/>
<evidence type="ECO:0000313" key="2">
    <source>
        <dbReference type="Proteomes" id="UP000238164"/>
    </source>
</evidence>
<organism evidence="1 2">
    <name type="scientific">Micropruina glycogenica</name>
    <dbReference type="NCBI Taxonomy" id="75385"/>
    <lineage>
        <taxon>Bacteria</taxon>
        <taxon>Bacillati</taxon>
        <taxon>Actinomycetota</taxon>
        <taxon>Actinomycetes</taxon>
        <taxon>Propionibacteriales</taxon>
        <taxon>Nocardioidaceae</taxon>
        <taxon>Micropruina</taxon>
    </lineage>
</organism>
<accession>A0A2N9JE62</accession>
<keyword evidence="2" id="KW-1185">Reference proteome</keyword>
<dbReference type="EMBL" id="LT985188">
    <property type="protein sequence ID" value="SPD86043.1"/>
    <property type="molecule type" value="Genomic_DNA"/>
</dbReference>
<evidence type="ECO:0008006" key="3">
    <source>
        <dbReference type="Google" id="ProtNLM"/>
    </source>
</evidence>
<dbReference type="KEGG" id="mgg:MPLG2_1007"/>
<dbReference type="AlphaFoldDB" id="A0A2N9JE62"/>
<sequence>MSIPSQLLRSLCEPGGGRIVFVLGAGASMDPPTSLKSGARVSMDAHHRLVNDGLLSPGDVVNDWDLAELADVVWNKFGSQKELTDRLPRHDWRMAEPNRGHHEAAALLAEGAVRSVLTINYDLAQEHALVDVNGRSTMTTVVRGPEDTDSLSGRTLVYLHRSCDADSKDWILRASIIADTAIQVWESAIADSILMSPVVVFVGLGSPAPILAETVSRLVTRTGISCYLVDPTEPDPTDSTTFYASLNGSATHIGMTWCDFASELADRLRDDVVGRLLDASCTRLSELGGHSNAWPALRTAMLKVPLHQLGRKRASWLLRRQTYCLETEVDTALLGDLFAAVAAVAEAVHATSIALDGRGNVRLGMVSGNTVPMRIANVAGQSTWNTVATELSRELDAWPAPDYRLVLFSNPDPTPDLAPIDLVRSGDPVDLIRGADQIVALGTAEAVSLATADAAALARRICA</sequence>
<evidence type="ECO:0000313" key="1">
    <source>
        <dbReference type="EMBL" id="SPD86043.1"/>
    </source>
</evidence>